<evidence type="ECO:0000313" key="2">
    <source>
        <dbReference type="Proteomes" id="UP000821845"/>
    </source>
</evidence>
<dbReference type="Proteomes" id="UP000821845">
    <property type="component" value="Chromosome 10"/>
</dbReference>
<reference evidence="1" key="1">
    <citation type="submission" date="2020-05" db="EMBL/GenBank/DDBJ databases">
        <title>Large-scale comparative analyses of tick genomes elucidate their genetic diversity and vector capacities.</title>
        <authorList>
            <person name="Jia N."/>
            <person name="Wang J."/>
            <person name="Shi W."/>
            <person name="Du L."/>
            <person name="Sun Y."/>
            <person name="Zhan W."/>
            <person name="Jiang J."/>
            <person name="Wang Q."/>
            <person name="Zhang B."/>
            <person name="Ji P."/>
            <person name="Sakyi L.B."/>
            <person name="Cui X."/>
            <person name="Yuan T."/>
            <person name="Jiang B."/>
            <person name="Yang W."/>
            <person name="Lam T.T.-Y."/>
            <person name="Chang Q."/>
            <person name="Ding S."/>
            <person name="Wang X."/>
            <person name="Zhu J."/>
            <person name="Ruan X."/>
            <person name="Zhao L."/>
            <person name="Wei J."/>
            <person name="Que T."/>
            <person name="Du C."/>
            <person name="Cheng J."/>
            <person name="Dai P."/>
            <person name="Han X."/>
            <person name="Huang E."/>
            <person name="Gao Y."/>
            <person name="Liu J."/>
            <person name="Shao H."/>
            <person name="Ye R."/>
            <person name="Li L."/>
            <person name="Wei W."/>
            <person name="Wang X."/>
            <person name="Wang C."/>
            <person name="Yang T."/>
            <person name="Huo Q."/>
            <person name="Li W."/>
            <person name="Guo W."/>
            <person name="Chen H."/>
            <person name="Zhou L."/>
            <person name="Ni X."/>
            <person name="Tian J."/>
            <person name="Zhou Y."/>
            <person name="Sheng Y."/>
            <person name="Liu T."/>
            <person name="Pan Y."/>
            <person name="Xia L."/>
            <person name="Li J."/>
            <person name="Zhao F."/>
            <person name="Cao W."/>
        </authorList>
    </citation>
    <scope>NUCLEOTIDE SEQUENCE</scope>
    <source>
        <strain evidence="1">Hyas-2018</strain>
    </source>
</reference>
<accession>A0ACB7T5T2</accession>
<proteinExistence type="predicted"/>
<sequence length="322" mass="35529">MKLVLSDSKSELLVYRPIRMGRRPQGWVPTAEIDIHLFTKNGAEIPRKGTIRVLGMLISENGRNAATIHKLKQHTAATVRLIQRISGRREGIKEDNLLRLFHAFLLSHVNYVASMHAWSAAEKAKLTVLIRQTVKKVLGLPSRTSTTRLEALGVHNTLFELIEAQRIAQISRLSCTGAGKAILARVGITSPLTKERAVPLPDTVRSMVMVHPLPRNMHPVYNQGRRRARAKAFLSQLKSRRENALFVDASRSGPNSFVAAVVDMSGRTVSAASVRTRSIGVAEQVAISLALTTKDPYPIFSDSMTAVRSFDANQISFAARSI</sequence>
<gene>
    <name evidence="1" type="ORF">HPB50_011272</name>
</gene>
<name>A0ACB7T5T2_HYAAI</name>
<keyword evidence="2" id="KW-1185">Reference proteome</keyword>
<comment type="caution">
    <text evidence="1">The sequence shown here is derived from an EMBL/GenBank/DDBJ whole genome shotgun (WGS) entry which is preliminary data.</text>
</comment>
<evidence type="ECO:0000313" key="1">
    <source>
        <dbReference type="EMBL" id="KAH6942857.1"/>
    </source>
</evidence>
<protein>
    <submittedName>
        <fullName evidence="1">Uncharacterized protein</fullName>
    </submittedName>
</protein>
<dbReference type="EMBL" id="CM023490">
    <property type="protein sequence ID" value="KAH6942857.1"/>
    <property type="molecule type" value="Genomic_DNA"/>
</dbReference>
<organism evidence="1 2">
    <name type="scientific">Hyalomma asiaticum</name>
    <name type="common">Tick</name>
    <dbReference type="NCBI Taxonomy" id="266040"/>
    <lineage>
        <taxon>Eukaryota</taxon>
        <taxon>Metazoa</taxon>
        <taxon>Ecdysozoa</taxon>
        <taxon>Arthropoda</taxon>
        <taxon>Chelicerata</taxon>
        <taxon>Arachnida</taxon>
        <taxon>Acari</taxon>
        <taxon>Parasitiformes</taxon>
        <taxon>Ixodida</taxon>
        <taxon>Ixodoidea</taxon>
        <taxon>Ixodidae</taxon>
        <taxon>Hyalomminae</taxon>
        <taxon>Hyalomma</taxon>
    </lineage>
</organism>